<comment type="caution">
    <text evidence="1">The sequence shown here is derived from an EMBL/GenBank/DDBJ whole genome shotgun (WGS) entry which is preliminary data.</text>
</comment>
<evidence type="ECO:0000313" key="2">
    <source>
        <dbReference type="Proteomes" id="UP000027238"/>
    </source>
</evidence>
<dbReference type="HOGENOM" id="CLU_858183_0_0_1"/>
<reference evidence="2" key="1">
    <citation type="journal article" date="2014" name="Genome Announc.">
        <title>Draft genome sequence of Colletotrichum sublineola, a destructive pathogen of cultivated sorghum.</title>
        <authorList>
            <person name="Baroncelli R."/>
            <person name="Sanz-Martin J.M."/>
            <person name="Rech G.E."/>
            <person name="Sukno S.A."/>
            <person name="Thon M.R."/>
        </authorList>
    </citation>
    <scope>NUCLEOTIDE SEQUENCE [LARGE SCALE GENOMIC DNA]</scope>
    <source>
        <strain evidence="2">TX430BB</strain>
    </source>
</reference>
<accession>A0A066X4K1</accession>
<dbReference type="AlphaFoldDB" id="A0A066X4K1"/>
<protein>
    <submittedName>
        <fullName evidence="1">Uncharacterized protein</fullName>
    </submittedName>
</protein>
<evidence type="ECO:0000313" key="1">
    <source>
        <dbReference type="EMBL" id="KDN60945.1"/>
    </source>
</evidence>
<dbReference type="Proteomes" id="UP000027238">
    <property type="component" value="Unassembled WGS sequence"/>
</dbReference>
<sequence>MAQVTATGILATVPSIMNQLVTEPRVEDDQEPVLKSMSMEVPYLGGIFNTGVGELVNAIGGANPPASIMAFRSAAEIIQAVRAGTRAIPLDQIARLGVNSNEFYCIIGAKAQAAAPAHVIATQAHSVQSDFPSLWYVNFPHIMSGHDVELVRRSRKSMADFRSWSSKKWWEEVARRLGVADDVIQRARQSKEFAQIACEDMVKMSWLRTTRPPITIHFSIDGDPGDLHRKIFENTVSDWSAVDDDLVKSVEPIFQGIVKTALEALEGKTESSQMNNVVMEKYVYSESTRSITSYIRLLSFEWHKTVYHVIRGKEQERQTRVSVDVSLCLYEAIFEAALWELFSATLHDDETDLLWDCINGQTIDVRGSR</sequence>
<dbReference type="EMBL" id="JMSE01001453">
    <property type="protein sequence ID" value="KDN60945.1"/>
    <property type="molecule type" value="Genomic_DNA"/>
</dbReference>
<dbReference type="OMA" id="WWEEVAR"/>
<gene>
    <name evidence="1" type="ORF">CSUB01_07314</name>
</gene>
<name>A0A066X4K1_COLSU</name>
<dbReference type="OrthoDB" id="3693942at2759"/>
<keyword evidence="2" id="KW-1185">Reference proteome</keyword>
<organism evidence="1 2">
    <name type="scientific">Colletotrichum sublineola</name>
    <name type="common">Sorghum anthracnose fungus</name>
    <dbReference type="NCBI Taxonomy" id="1173701"/>
    <lineage>
        <taxon>Eukaryota</taxon>
        <taxon>Fungi</taxon>
        <taxon>Dikarya</taxon>
        <taxon>Ascomycota</taxon>
        <taxon>Pezizomycotina</taxon>
        <taxon>Sordariomycetes</taxon>
        <taxon>Hypocreomycetidae</taxon>
        <taxon>Glomerellales</taxon>
        <taxon>Glomerellaceae</taxon>
        <taxon>Colletotrichum</taxon>
        <taxon>Colletotrichum graminicola species complex</taxon>
    </lineage>
</organism>
<proteinExistence type="predicted"/>
<dbReference type="STRING" id="1173701.A0A066X4K1"/>